<sequence>MIVCAGECESFSFATPIGIGLVNAAINLTKLVLTNKPKELVFIGTAGLYKSGKILEIYESFEARNLEISKILGFSYSPLQGQNLTNVSRETILTNSSNFITTNKELAHKFYDFGFFMENMELYSILEVGKKFEIPSYGILCATNFCDENAHADFIKNHNDAKKRLEEYVKSKGLI</sequence>
<evidence type="ECO:0000313" key="2">
    <source>
        <dbReference type="Proteomes" id="UP000594749"/>
    </source>
</evidence>
<gene>
    <name evidence="1" type="ORF">IMC76_03500</name>
</gene>
<evidence type="ECO:0000313" key="1">
    <source>
        <dbReference type="EMBL" id="QOQ87878.1"/>
    </source>
</evidence>
<reference evidence="1 2" key="1">
    <citation type="submission" date="2020-10" db="EMBL/GenBank/DDBJ databases">
        <title>Campylobacter and Helicobacter PacBio genomes.</title>
        <authorList>
            <person name="Lane C."/>
        </authorList>
    </citation>
    <scope>NUCLEOTIDE SEQUENCE [LARGE SCALE GENOMIC DNA]</scope>
    <source>
        <strain evidence="1 2">2016D-0077</strain>
    </source>
</reference>
<dbReference type="RefSeq" id="WP_025802229.1">
    <property type="nucleotide sequence ID" value="NZ_CP053842.1"/>
</dbReference>
<accession>A0A7M1LH36</accession>
<name>A0A7M1LH36_9BACT</name>
<dbReference type="EMBL" id="CP063078">
    <property type="protein sequence ID" value="QOQ87878.1"/>
    <property type="molecule type" value="Genomic_DNA"/>
</dbReference>
<keyword evidence="2" id="KW-1185">Reference proteome</keyword>
<dbReference type="InterPro" id="IPR035994">
    <property type="entry name" value="Nucleoside_phosphorylase_sf"/>
</dbReference>
<dbReference type="OrthoDB" id="5339230at2"/>
<dbReference type="GO" id="GO:0009116">
    <property type="term" value="P:nucleoside metabolic process"/>
    <property type="evidence" value="ECO:0007669"/>
    <property type="project" value="InterPro"/>
</dbReference>
<dbReference type="AlphaFoldDB" id="A0A7M1LH36"/>
<proteinExistence type="predicted"/>
<dbReference type="Gene3D" id="3.40.50.1580">
    <property type="entry name" value="Nucleoside phosphorylase domain"/>
    <property type="match status" value="1"/>
</dbReference>
<dbReference type="SUPFAM" id="SSF53167">
    <property type="entry name" value="Purine and uridine phosphorylases"/>
    <property type="match status" value="1"/>
</dbReference>
<dbReference type="GO" id="GO:0003824">
    <property type="term" value="F:catalytic activity"/>
    <property type="evidence" value="ECO:0007669"/>
    <property type="project" value="InterPro"/>
</dbReference>
<organism evidence="1 2">
    <name type="scientific">Campylobacter corcagiensis</name>
    <dbReference type="NCBI Taxonomy" id="1448857"/>
    <lineage>
        <taxon>Bacteria</taxon>
        <taxon>Pseudomonadati</taxon>
        <taxon>Campylobacterota</taxon>
        <taxon>Epsilonproteobacteria</taxon>
        <taxon>Campylobacterales</taxon>
        <taxon>Campylobacteraceae</taxon>
        <taxon>Campylobacter</taxon>
    </lineage>
</organism>
<dbReference type="Proteomes" id="UP000594749">
    <property type="component" value="Chromosome"/>
</dbReference>
<protein>
    <submittedName>
        <fullName evidence="1">Purine-nucleoside phosphorylase</fullName>
    </submittedName>
</protein>